<dbReference type="GO" id="GO:0005743">
    <property type="term" value="C:mitochondrial inner membrane"/>
    <property type="evidence" value="ECO:0007669"/>
    <property type="project" value="TreeGrafter"/>
</dbReference>
<dbReference type="PANTHER" id="PTHR13333:SF5">
    <property type="entry name" value="M-AAA PROTEASE-INTERACTING PROTEIN 1, MITOCHONDRIAL"/>
    <property type="match status" value="1"/>
</dbReference>
<organism evidence="1 2">
    <name type="scientific">Diploptera punctata</name>
    <name type="common">Pacific beetle cockroach</name>
    <dbReference type="NCBI Taxonomy" id="6984"/>
    <lineage>
        <taxon>Eukaryota</taxon>
        <taxon>Metazoa</taxon>
        <taxon>Ecdysozoa</taxon>
        <taxon>Arthropoda</taxon>
        <taxon>Hexapoda</taxon>
        <taxon>Insecta</taxon>
        <taxon>Pterygota</taxon>
        <taxon>Neoptera</taxon>
        <taxon>Polyneoptera</taxon>
        <taxon>Dictyoptera</taxon>
        <taxon>Blattodea</taxon>
        <taxon>Blaberoidea</taxon>
        <taxon>Blaberidae</taxon>
        <taxon>Diplopterinae</taxon>
        <taxon>Diploptera</taxon>
    </lineage>
</organism>
<evidence type="ECO:0000313" key="1">
    <source>
        <dbReference type="EMBL" id="KAJ9578866.1"/>
    </source>
</evidence>
<comment type="caution">
    <text evidence="1">The sequence shown here is derived from an EMBL/GenBank/DDBJ whole genome shotgun (WGS) entry which is preliminary data.</text>
</comment>
<dbReference type="GO" id="GO:0032979">
    <property type="term" value="P:protein insertion into mitochondrial inner membrane from matrix"/>
    <property type="evidence" value="ECO:0007669"/>
    <property type="project" value="TreeGrafter"/>
</dbReference>
<dbReference type="EMBL" id="JASPKZ010008857">
    <property type="protein sequence ID" value="KAJ9578866.1"/>
    <property type="molecule type" value="Genomic_DNA"/>
</dbReference>
<reference evidence="1" key="1">
    <citation type="journal article" date="2023" name="IScience">
        <title>Live-bearing cockroach genome reveals convergent evolutionary mechanisms linked to viviparity in insects and beyond.</title>
        <authorList>
            <person name="Fouks B."/>
            <person name="Harrison M.C."/>
            <person name="Mikhailova A.A."/>
            <person name="Marchal E."/>
            <person name="English S."/>
            <person name="Carruthers M."/>
            <person name="Jennings E.C."/>
            <person name="Chiamaka E.L."/>
            <person name="Frigard R.A."/>
            <person name="Pippel M."/>
            <person name="Attardo G.M."/>
            <person name="Benoit J.B."/>
            <person name="Bornberg-Bauer E."/>
            <person name="Tobe S.S."/>
        </authorList>
    </citation>
    <scope>NUCLEOTIDE SEQUENCE</scope>
    <source>
        <strain evidence="1">Stay&amp;Tobe</strain>
    </source>
</reference>
<dbReference type="GO" id="GO:0043022">
    <property type="term" value="F:ribosome binding"/>
    <property type="evidence" value="ECO:0007669"/>
    <property type="project" value="TreeGrafter"/>
</dbReference>
<keyword evidence="2" id="KW-1185">Reference proteome</keyword>
<dbReference type="AlphaFoldDB" id="A0AAD7ZEG0"/>
<sequence>MVFPLRSIEYKYMYSQIKAVLYSNYKVLLHCRPTINSRYALWFSQKLLHTKYPDNYQIKNHTLHHSLLPKQGVNLLSTSKWNVTINLCQSFHQTPSYYEKKEKQIPKILYLQNPLTWLTNKLDFGLLKRTWDPQFNESEFRRGTKQAISTITKFVSQNMFINLKGLLSKSALTTLQHDVETKWSDEQRRLIALEPEDIQLALPVKVHFEQIVAQRYCDVDMAFIATRWMEHSGANAVIFVEIISRFHRNYTEGQFPDWTVTLFVVNRFDITPR</sequence>
<dbReference type="Proteomes" id="UP001233999">
    <property type="component" value="Unassembled WGS sequence"/>
</dbReference>
<gene>
    <name evidence="1" type="ORF">L9F63_004925</name>
</gene>
<evidence type="ECO:0000313" key="2">
    <source>
        <dbReference type="Proteomes" id="UP001233999"/>
    </source>
</evidence>
<proteinExistence type="predicted"/>
<name>A0AAD7ZEG0_DIPPU</name>
<protein>
    <submittedName>
        <fullName evidence="1">Uncharacterized protein</fullName>
    </submittedName>
</protein>
<accession>A0AAD7ZEG0</accession>
<dbReference type="PANTHER" id="PTHR13333">
    <property type="entry name" value="M-AAA PROTEASE-INTERACTING PROTEIN 1, MITOCHONDRIAL"/>
    <property type="match status" value="1"/>
</dbReference>
<reference evidence="1" key="2">
    <citation type="submission" date="2023-05" db="EMBL/GenBank/DDBJ databases">
        <authorList>
            <person name="Fouks B."/>
        </authorList>
    </citation>
    <scope>NUCLEOTIDE SEQUENCE</scope>
    <source>
        <strain evidence="1">Stay&amp;Tobe</strain>
        <tissue evidence="1">Testes</tissue>
    </source>
</reference>